<feature type="region of interest" description="Disordered" evidence="3">
    <location>
        <begin position="51"/>
        <end position="87"/>
    </location>
</feature>
<organism evidence="6 7">
    <name type="scientific">Actinoplanes octamycinicus</name>
    <dbReference type="NCBI Taxonomy" id="135948"/>
    <lineage>
        <taxon>Bacteria</taxon>
        <taxon>Bacillati</taxon>
        <taxon>Actinomycetota</taxon>
        <taxon>Actinomycetes</taxon>
        <taxon>Micromonosporales</taxon>
        <taxon>Micromonosporaceae</taxon>
        <taxon>Actinoplanes</taxon>
    </lineage>
</organism>
<evidence type="ECO:0000256" key="1">
    <source>
        <dbReference type="ARBA" id="ARBA00023295"/>
    </source>
</evidence>
<keyword evidence="7" id="KW-1185">Reference proteome</keyword>
<dbReference type="PROSITE" id="PS51257">
    <property type="entry name" value="PROKAR_LIPOPROTEIN"/>
    <property type="match status" value="1"/>
</dbReference>
<feature type="chain" id="PRO_5031089165" description="Fibronectin type-III domain-containing protein" evidence="4">
    <location>
        <begin position="33"/>
        <end position="198"/>
    </location>
</feature>
<dbReference type="Proteomes" id="UP000546162">
    <property type="component" value="Unassembled WGS sequence"/>
</dbReference>
<name>A0A7W7MCX2_9ACTN</name>
<proteinExistence type="predicted"/>
<evidence type="ECO:0000256" key="4">
    <source>
        <dbReference type="SAM" id="SignalP"/>
    </source>
</evidence>
<keyword evidence="1" id="KW-0378">Hydrolase</keyword>
<reference evidence="6 7" key="1">
    <citation type="submission" date="2020-08" db="EMBL/GenBank/DDBJ databases">
        <title>Sequencing the genomes of 1000 actinobacteria strains.</title>
        <authorList>
            <person name="Klenk H.-P."/>
        </authorList>
    </citation>
    <scope>NUCLEOTIDE SEQUENCE [LARGE SCALE GENOMIC DNA]</scope>
    <source>
        <strain evidence="6 7">DSM 45809</strain>
    </source>
</reference>
<dbReference type="GO" id="GO:0016798">
    <property type="term" value="F:hydrolase activity, acting on glycosyl bonds"/>
    <property type="evidence" value="ECO:0007669"/>
    <property type="project" value="UniProtKB-KW"/>
</dbReference>
<dbReference type="InterPro" id="IPR003961">
    <property type="entry name" value="FN3_dom"/>
</dbReference>
<dbReference type="GO" id="GO:0000272">
    <property type="term" value="P:polysaccharide catabolic process"/>
    <property type="evidence" value="ECO:0007669"/>
    <property type="project" value="UniProtKB-KW"/>
</dbReference>
<evidence type="ECO:0000313" key="6">
    <source>
        <dbReference type="EMBL" id="MBB4745636.1"/>
    </source>
</evidence>
<dbReference type="PROSITE" id="PS50853">
    <property type="entry name" value="FN3"/>
    <property type="match status" value="1"/>
</dbReference>
<comment type="caution">
    <text evidence="6">The sequence shown here is derived from an EMBL/GenBank/DDBJ whole genome shotgun (WGS) entry which is preliminary data.</text>
</comment>
<dbReference type="EMBL" id="JACHNB010000001">
    <property type="protein sequence ID" value="MBB4745636.1"/>
    <property type="molecule type" value="Genomic_DNA"/>
</dbReference>
<dbReference type="SUPFAM" id="SSF49265">
    <property type="entry name" value="Fibronectin type III"/>
    <property type="match status" value="1"/>
</dbReference>
<gene>
    <name evidence="6" type="ORF">BJY16_009095</name>
</gene>
<keyword evidence="2" id="KW-0119">Carbohydrate metabolism</keyword>
<dbReference type="InterPro" id="IPR013783">
    <property type="entry name" value="Ig-like_fold"/>
</dbReference>
<feature type="domain" description="Fibronectin type-III" evidence="5">
    <location>
        <begin position="93"/>
        <end position="198"/>
    </location>
</feature>
<dbReference type="AlphaFoldDB" id="A0A7W7MCX2"/>
<keyword evidence="2" id="KW-0624">Polysaccharide degradation</keyword>
<evidence type="ECO:0000256" key="2">
    <source>
        <dbReference type="ARBA" id="ARBA00023326"/>
    </source>
</evidence>
<sequence>MLGIRKAAAVVLPMLAGPLLLAACASSGTAQAQPSPSGTSPWLWMTAGSVTPSPTTSFGPRARPAAATLSPTVKPPATPAPSRSAPCGTTGFKGGAINGMDVTPGATSAVVSWFNPGGADLVEYRIIAVSHDLQAGSQPESPGWLTVPPGGCGWMTATVTGLLPGTPYEFSVDVVRTRKGMEGTWARTVARSGVVSTT</sequence>
<dbReference type="Pfam" id="PF00041">
    <property type="entry name" value="fn3"/>
    <property type="match status" value="1"/>
</dbReference>
<evidence type="ECO:0000313" key="7">
    <source>
        <dbReference type="Proteomes" id="UP000546162"/>
    </source>
</evidence>
<protein>
    <recommendedName>
        <fullName evidence="5">Fibronectin type-III domain-containing protein</fullName>
    </recommendedName>
</protein>
<evidence type="ECO:0000256" key="3">
    <source>
        <dbReference type="SAM" id="MobiDB-lite"/>
    </source>
</evidence>
<keyword evidence="4" id="KW-0732">Signal</keyword>
<feature type="signal peptide" evidence="4">
    <location>
        <begin position="1"/>
        <end position="32"/>
    </location>
</feature>
<keyword evidence="1" id="KW-0326">Glycosidase</keyword>
<accession>A0A7W7MCX2</accession>
<evidence type="ECO:0000259" key="5">
    <source>
        <dbReference type="PROSITE" id="PS50853"/>
    </source>
</evidence>
<dbReference type="InterPro" id="IPR036116">
    <property type="entry name" value="FN3_sf"/>
</dbReference>
<dbReference type="CDD" id="cd00063">
    <property type="entry name" value="FN3"/>
    <property type="match status" value="1"/>
</dbReference>
<dbReference type="Gene3D" id="2.60.40.10">
    <property type="entry name" value="Immunoglobulins"/>
    <property type="match status" value="1"/>
</dbReference>
<dbReference type="RefSeq" id="WP_185045944.1">
    <property type="nucleotide sequence ID" value="NZ_BAABFG010000005.1"/>
</dbReference>
<dbReference type="SMART" id="SM00060">
    <property type="entry name" value="FN3"/>
    <property type="match status" value="1"/>
</dbReference>